<dbReference type="RefSeq" id="WP_189680999.1">
    <property type="nucleotide sequence ID" value="NZ_BNCJ01000009.1"/>
</dbReference>
<keyword evidence="1" id="KW-0812">Transmembrane</keyword>
<dbReference type="GO" id="GO:0140359">
    <property type="term" value="F:ABC-type transporter activity"/>
    <property type="evidence" value="ECO:0007669"/>
    <property type="project" value="InterPro"/>
</dbReference>
<keyword evidence="1" id="KW-1133">Transmembrane helix</keyword>
<reference evidence="2" key="1">
    <citation type="journal article" date="2014" name="Int. J. Syst. Evol. Microbiol.">
        <title>Complete genome sequence of Corynebacterium casei LMG S-19264T (=DSM 44701T), isolated from a smear-ripened cheese.</title>
        <authorList>
            <consortium name="US DOE Joint Genome Institute (JGI-PGF)"/>
            <person name="Walter F."/>
            <person name="Albersmeier A."/>
            <person name="Kalinowski J."/>
            <person name="Ruckert C."/>
        </authorList>
    </citation>
    <scope>NUCLEOTIDE SEQUENCE</scope>
    <source>
        <strain evidence="2">KCTC 42650</strain>
    </source>
</reference>
<reference evidence="2" key="2">
    <citation type="submission" date="2020-09" db="EMBL/GenBank/DDBJ databases">
        <authorList>
            <person name="Sun Q."/>
            <person name="Kim S."/>
        </authorList>
    </citation>
    <scope>NUCLEOTIDE SEQUENCE</scope>
    <source>
        <strain evidence="2">KCTC 42650</strain>
    </source>
</reference>
<protein>
    <submittedName>
        <fullName evidence="2">NosY permease</fullName>
    </submittedName>
</protein>
<dbReference type="Pfam" id="PF12679">
    <property type="entry name" value="ABC2_membrane_2"/>
    <property type="match status" value="1"/>
</dbReference>
<feature type="transmembrane region" description="Helical" evidence="1">
    <location>
        <begin position="143"/>
        <end position="165"/>
    </location>
</feature>
<accession>A0A8J3GZR4</accession>
<organism evidence="2 3">
    <name type="scientific">Seohaeicola zhoushanensis</name>
    <dbReference type="NCBI Taxonomy" id="1569283"/>
    <lineage>
        <taxon>Bacteria</taxon>
        <taxon>Pseudomonadati</taxon>
        <taxon>Pseudomonadota</taxon>
        <taxon>Alphaproteobacteria</taxon>
        <taxon>Rhodobacterales</taxon>
        <taxon>Roseobacteraceae</taxon>
        <taxon>Seohaeicola</taxon>
    </lineage>
</organism>
<dbReference type="EMBL" id="BNCJ01000009">
    <property type="protein sequence ID" value="GHF57270.1"/>
    <property type="molecule type" value="Genomic_DNA"/>
</dbReference>
<feature type="transmembrane region" description="Helical" evidence="1">
    <location>
        <begin position="23"/>
        <end position="44"/>
    </location>
</feature>
<proteinExistence type="predicted"/>
<feature type="transmembrane region" description="Helical" evidence="1">
    <location>
        <begin position="108"/>
        <end position="131"/>
    </location>
</feature>
<sequence>MTPLLRIAAVTGQEFRIARRNRWAVLATVLMTVFALALALFAIGQVGQTRTDTLTLTAASLATLAVYLIPLLALLISYDALAGEIDRGTLALALATPLGRAELFLGKLVAQCLVVGLAILTAFAASVLLVAATTGVTGPGLLAWLRLGLTSLALGAVFAALGLLISVGARRTGTAAALAVGVWLVFVVLYDVALLGAVIAAGDSGFTTDIFPWLVLANPADAFRLYNLVQLDGAPVAGIDGLARTLPVPPAAALVPLALWAVAALAGGLALIRRLVP</sequence>
<keyword evidence="1" id="KW-0472">Membrane</keyword>
<keyword evidence="3" id="KW-1185">Reference proteome</keyword>
<name>A0A8J3GZR4_9RHOB</name>
<dbReference type="PANTHER" id="PTHR43471:SF1">
    <property type="entry name" value="ABC TRANSPORTER PERMEASE PROTEIN NOSY-RELATED"/>
    <property type="match status" value="1"/>
</dbReference>
<comment type="caution">
    <text evidence="2">The sequence shown here is derived from an EMBL/GenBank/DDBJ whole genome shotgun (WGS) entry which is preliminary data.</text>
</comment>
<feature type="transmembrane region" description="Helical" evidence="1">
    <location>
        <begin position="56"/>
        <end position="78"/>
    </location>
</feature>
<dbReference type="PANTHER" id="PTHR43471">
    <property type="entry name" value="ABC TRANSPORTER PERMEASE"/>
    <property type="match status" value="1"/>
</dbReference>
<dbReference type="Proteomes" id="UP000626220">
    <property type="component" value="Unassembled WGS sequence"/>
</dbReference>
<dbReference type="GO" id="GO:0005886">
    <property type="term" value="C:plasma membrane"/>
    <property type="evidence" value="ECO:0007669"/>
    <property type="project" value="UniProtKB-SubCell"/>
</dbReference>
<gene>
    <name evidence="2" type="primary">nosY</name>
    <name evidence="2" type="ORF">GCM10017056_30890</name>
</gene>
<dbReference type="AlphaFoldDB" id="A0A8J3GZR4"/>
<evidence type="ECO:0000313" key="3">
    <source>
        <dbReference type="Proteomes" id="UP000626220"/>
    </source>
</evidence>
<evidence type="ECO:0000313" key="2">
    <source>
        <dbReference type="EMBL" id="GHF57270.1"/>
    </source>
</evidence>
<feature type="transmembrane region" description="Helical" evidence="1">
    <location>
        <begin position="251"/>
        <end position="272"/>
    </location>
</feature>
<evidence type="ECO:0000256" key="1">
    <source>
        <dbReference type="SAM" id="Phobius"/>
    </source>
</evidence>
<feature type="transmembrane region" description="Helical" evidence="1">
    <location>
        <begin position="177"/>
        <end position="201"/>
    </location>
</feature>